<dbReference type="InterPro" id="IPR006151">
    <property type="entry name" value="Shikm_DH/Glu-tRNA_Rdtase"/>
</dbReference>
<feature type="domain" description="Shikimate dehydrogenase substrate binding N-terminal" evidence="10">
    <location>
        <begin position="11"/>
        <end position="93"/>
    </location>
</feature>
<dbReference type="Proteomes" id="UP001191082">
    <property type="component" value="Unassembled WGS sequence"/>
</dbReference>
<comment type="subunit">
    <text evidence="8">Homodimer.</text>
</comment>
<dbReference type="PANTHER" id="PTHR21089">
    <property type="entry name" value="SHIKIMATE DEHYDROGENASE"/>
    <property type="match status" value="1"/>
</dbReference>
<feature type="binding site" evidence="8">
    <location>
        <position position="66"/>
    </location>
    <ligand>
        <name>shikimate</name>
        <dbReference type="ChEBI" id="CHEBI:36208"/>
    </ligand>
</feature>
<dbReference type="EC" id="1.1.1.25" evidence="2 8"/>
<dbReference type="GO" id="GO:0004764">
    <property type="term" value="F:shikimate 3-dehydrogenase (NADP+) activity"/>
    <property type="evidence" value="ECO:0007669"/>
    <property type="project" value="UniProtKB-EC"/>
</dbReference>
<evidence type="ECO:0000259" key="10">
    <source>
        <dbReference type="Pfam" id="PF08501"/>
    </source>
</evidence>
<feature type="active site" description="Proton acceptor" evidence="8">
    <location>
        <position position="70"/>
    </location>
</feature>
<feature type="binding site" evidence="8">
    <location>
        <position position="91"/>
    </location>
    <ligand>
        <name>shikimate</name>
        <dbReference type="ChEBI" id="CHEBI:36208"/>
    </ligand>
</feature>
<keyword evidence="4 8" id="KW-0521">NADP</keyword>
<accession>A0ABY2X6S9</accession>
<dbReference type="Gene3D" id="3.40.50.720">
    <property type="entry name" value="NAD(P)-binding Rossmann-like Domain"/>
    <property type="match status" value="1"/>
</dbReference>
<feature type="binding site" evidence="8">
    <location>
        <position position="252"/>
    </location>
    <ligand>
        <name>shikimate</name>
        <dbReference type="ChEBI" id="CHEBI:36208"/>
    </ligand>
</feature>
<evidence type="ECO:0000313" key="13">
    <source>
        <dbReference type="Proteomes" id="UP001191082"/>
    </source>
</evidence>
<dbReference type="Pfam" id="PF08501">
    <property type="entry name" value="Shikimate_dh_N"/>
    <property type="match status" value="1"/>
</dbReference>
<evidence type="ECO:0000259" key="11">
    <source>
        <dbReference type="Pfam" id="PF18317"/>
    </source>
</evidence>
<name>A0ABY2X6S9_9RHOB</name>
<organism evidence="12 13">
    <name type="scientific">Arenibacterium halophilum</name>
    <dbReference type="NCBI Taxonomy" id="2583821"/>
    <lineage>
        <taxon>Bacteria</taxon>
        <taxon>Pseudomonadati</taxon>
        <taxon>Pseudomonadota</taxon>
        <taxon>Alphaproteobacteria</taxon>
        <taxon>Rhodobacterales</taxon>
        <taxon>Paracoccaceae</taxon>
        <taxon>Arenibacterium</taxon>
    </lineage>
</organism>
<dbReference type="EMBL" id="VCPC01000004">
    <property type="protein sequence ID" value="TMV10748.1"/>
    <property type="molecule type" value="Genomic_DNA"/>
</dbReference>
<gene>
    <name evidence="8" type="primary">aroE</name>
    <name evidence="12" type="ORF">FGK64_18445</name>
</gene>
<feature type="binding site" evidence="8">
    <location>
        <position position="245"/>
    </location>
    <ligand>
        <name>NADP(+)</name>
        <dbReference type="ChEBI" id="CHEBI:58349"/>
    </ligand>
</feature>
<evidence type="ECO:0000256" key="8">
    <source>
        <dbReference type="HAMAP-Rule" id="MF_00222"/>
    </source>
</evidence>
<dbReference type="InterPro" id="IPR046346">
    <property type="entry name" value="Aminoacid_DH-like_N_sf"/>
</dbReference>
<keyword evidence="5 8" id="KW-0560">Oxidoreductase</keyword>
<proteinExistence type="inferred from homology"/>
<dbReference type="Pfam" id="PF18317">
    <property type="entry name" value="SDH_C"/>
    <property type="match status" value="1"/>
</dbReference>
<dbReference type="CDD" id="cd01065">
    <property type="entry name" value="NAD_bind_Shikimate_DH"/>
    <property type="match status" value="1"/>
</dbReference>
<dbReference type="RefSeq" id="WP_138865320.1">
    <property type="nucleotide sequence ID" value="NZ_VCPC01000004.1"/>
</dbReference>
<sequence length="277" mass="29768">MTEKRIPLAGLIGSPVAHSRSPQLHQHWLRNFGIKGFYVPMDVAHGDLEQVIRTLPRMGFVGVNVTIPHKEAVMAIADLITDRATLIGAANTLIFRKDGKIHADNTDGYGFIENLRSGAPNWTAKSGPAVVLGAGGAARAVVASLSDAGVPDIILSNRTRVRAEKLKQDFGQRVRVVDWVQAGNVIDEAALIVNTTSLGMVGKPELRVPLDGLTPDKVVTDLVYTPLKTPLLQTAEAAGCTVVDGLGMLIHQAVPAFERWFGHRPEVDDSTRKAILG</sequence>
<evidence type="ECO:0000256" key="1">
    <source>
        <dbReference type="ARBA" id="ARBA00004871"/>
    </source>
</evidence>
<protein>
    <recommendedName>
        <fullName evidence="2 8">Shikimate dehydrogenase (NADP(+))</fullName>
        <shortName evidence="8">SDH</shortName>
        <ecNumber evidence="2 8">1.1.1.25</ecNumber>
    </recommendedName>
</protein>
<feature type="binding site" evidence="8">
    <location>
        <position position="224"/>
    </location>
    <ligand>
        <name>shikimate</name>
        <dbReference type="ChEBI" id="CHEBI:36208"/>
    </ligand>
</feature>
<evidence type="ECO:0000256" key="3">
    <source>
        <dbReference type="ARBA" id="ARBA00022605"/>
    </source>
</evidence>
<feature type="binding site" evidence="8">
    <location>
        <begin position="19"/>
        <end position="21"/>
    </location>
    <ligand>
        <name>shikimate</name>
        <dbReference type="ChEBI" id="CHEBI:36208"/>
    </ligand>
</feature>
<dbReference type="HAMAP" id="MF_00222">
    <property type="entry name" value="Shikimate_DH_AroE"/>
    <property type="match status" value="1"/>
</dbReference>
<dbReference type="SUPFAM" id="SSF53223">
    <property type="entry name" value="Aminoacid dehydrogenase-like, N-terminal domain"/>
    <property type="match status" value="1"/>
</dbReference>
<evidence type="ECO:0000256" key="5">
    <source>
        <dbReference type="ARBA" id="ARBA00023002"/>
    </source>
</evidence>
<reference evidence="12 13" key="1">
    <citation type="submission" date="2019-05" db="EMBL/GenBank/DDBJ databases">
        <title>Marivita sp. nov. isolated from sea sediment.</title>
        <authorList>
            <person name="Kim W."/>
        </authorList>
    </citation>
    <scope>NUCLEOTIDE SEQUENCE [LARGE SCALE GENOMIC DNA]</scope>
    <source>
        <strain evidence="12 13">CAU 1492</strain>
    </source>
</reference>
<evidence type="ECO:0000256" key="4">
    <source>
        <dbReference type="ARBA" id="ARBA00022857"/>
    </source>
</evidence>
<dbReference type="NCBIfam" id="NF001312">
    <property type="entry name" value="PRK00258.1-4"/>
    <property type="match status" value="1"/>
</dbReference>
<comment type="similarity">
    <text evidence="8">Belongs to the shikimate dehydrogenase family.</text>
</comment>
<dbReference type="InterPro" id="IPR022893">
    <property type="entry name" value="Shikimate_DH_fam"/>
</dbReference>
<comment type="pathway">
    <text evidence="1 8">Metabolic intermediate biosynthesis; chorismate biosynthesis; chorismate from D-erythrose 4-phosphate and phosphoenolpyruvate: step 4/7.</text>
</comment>
<keyword evidence="6 8" id="KW-0057">Aromatic amino acid biosynthesis</keyword>
<feature type="domain" description="Quinate/shikimate 5-dehydrogenase/glutamyl-tRNA reductase" evidence="9">
    <location>
        <begin position="128"/>
        <end position="197"/>
    </location>
</feature>
<feature type="binding site" evidence="8">
    <location>
        <position position="222"/>
    </location>
    <ligand>
        <name>NADP(+)</name>
        <dbReference type="ChEBI" id="CHEBI:58349"/>
    </ligand>
</feature>
<evidence type="ECO:0000256" key="2">
    <source>
        <dbReference type="ARBA" id="ARBA00012962"/>
    </source>
</evidence>
<dbReference type="NCBIfam" id="TIGR00507">
    <property type="entry name" value="aroE"/>
    <property type="match status" value="1"/>
</dbReference>
<evidence type="ECO:0000313" key="12">
    <source>
        <dbReference type="EMBL" id="TMV10748.1"/>
    </source>
</evidence>
<feature type="domain" description="SDH C-terminal" evidence="11">
    <location>
        <begin position="245"/>
        <end position="268"/>
    </location>
</feature>
<evidence type="ECO:0000259" key="9">
    <source>
        <dbReference type="Pfam" id="PF01488"/>
    </source>
</evidence>
<feature type="binding site" evidence="8">
    <location>
        <position position="82"/>
    </location>
    <ligand>
        <name>NADP(+)</name>
        <dbReference type="ChEBI" id="CHEBI:58349"/>
    </ligand>
</feature>
<dbReference type="PANTHER" id="PTHR21089:SF1">
    <property type="entry name" value="BIFUNCTIONAL 3-DEHYDROQUINATE DEHYDRATASE_SHIKIMATE DEHYDROGENASE, CHLOROPLASTIC"/>
    <property type="match status" value="1"/>
</dbReference>
<comment type="function">
    <text evidence="8">Involved in the biosynthesis of the chorismate, which leads to the biosynthesis of aromatic amino acids. Catalyzes the reversible NADPH linked reduction of 3-dehydroshikimate (DHSA) to yield shikimate (SA).</text>
</comment>
<dbReference type="InterPro" id="IPR036291">
    <property type="entry name" value="NAD(P)-bd_dom_sf"/>
</dbReference>
<dbReference type="SUPFAM" id="SSF51735">
    <property type="entry name" value="NAD(P)-binding Rossmann-fold domains"/>
    <property type="match status" value="1"/>
</dbReference>
<feature type="binding site" evidence="8">
    <location>
        <begin position="157"/>
        <end position="162"/>
    </location>
    <ligand>
        <name>NADP(+)</name>
        <dbReference type="ChEBI" id="CHEBI:58349"/>
    </ligand>
</feature>
<keyword evidence="3 8" id="KW-0028">Amino-acid biosynthesis</keyword>
<comment type="caution">
    <text evidence="12">The sequence shown here is derived from an EMBL/GenBank/DDBJ whole genome shotgun (WGS) entry which is preliminary data.</text>
</comment>
<feature type="binding site" evidence="8">
    <location>
        <begin position="133"/>
        <end position="137"/>
    </location>
    <ligand>
        <name>NADP(+)</name>
        <dbReference type="ChEBI" id="CHEBI:58349"/>
    </ligand>
</feature>
<dbReference type="InterPro" id="IPR013708">
    <property type="entry name" value="Shikimate_DH-bd_N"/>
</dbReference>
<evidence type="ECO:0000256" key="6">
    <source>
        <dbReference type="ARBA" id="ARBA00023141"/>
    </source>
</evidence>
<dbReference type="Gene3D" id="3.40.50.10860">
    <property type="entry name" value="Leucine Dehydrogenase, chain A, domain 1"/>
    <property type="match status" value="1"/>
</dbReference>
<dbReference type="InterPro" id="IPR011342">
    <property type="entry name" value="Shikimate_DH"/>
</dbReference>
<dbReference type="Pfam" id="PF01488">
    <property type="entry name" value="Shikimate_DH"/>
    <property type="match status" value="1"/>
</dbReference>
<comment type="catalytic activity">
    <reaction evidence="7 8">
        <text>shikimate + NADP(+) = 3-dehydroshikimate + NADPH + H(+)</text>
        <dbReference type="Rhea" id="RHEA:17737"/>
        <dbReference type="ChEBI" id="CHEBI:15378"/>
        <dbReference type="ChEBI" id="CHEBI:16630"/>
        <dbReference type="ChEBI" id="CHEBI:36208"/>
        <dbReference type="ChEBI" id="CHEBI:57783"/>
        <dbReference type="ChEBI" id="CHEBI:58349"/>
        <dbReference type="EC" id="1.1.1.25"/>
    </reaction>
</comment>
<evidence type="ECO:0000256" key="7">
    <source>
        <dbReference type="ARBA" id="ARBA00049442"/>
    </source>
</evidence>
<feature type="binding site" evidence="8">
    <location>
        <position position="107"/>
    </location>
    <ligand>
        <name>shikimate</name>
        <dbReference type="ChEBI" id="CHEBI:36208"/>
    </ligand>
</feature>
<keyword evidence="13" id="KW-1185">Reference proteome</keyword>
<dbReference type="InterPro" id="IPR041121">
    <property type="entry name" value="SDH_C"/>
</dbReference>